<keyword evidence="12" id="KW-0472">Membrane</keyword>
<evidence type="ECO:0000256" key="7">
    <source>
        <dbReference type="ARBA" id="ARBA00022737"/>
    </source>
</evidence>
<dbReference type="PANTHER" id="PTHR27009">
    <property type="entry name" value="RUST RESISTANCE KINASE LR10-RELATED"/>
    <property type="match status" value="1"/>
</dbReference>
<proteinExistence type="predicted"/>
<comment type="subcellular location">
    <subcellularLocation>
        <location evidence="1">Membrane</location>
        <topology evidence="1">Single-pass type I membrane protein</topology>
    </subcellularLocation>
</comment>
<keyword evidence="11" id="KW-1133">Transmembrane helix</keyword>
<dbReference type="InterPro" id="IPR002885">
    <property type="entry name" value="PPR_rpt"/>
</dbReference>
<feature type="binding site" evidence="17">
    <location>
        <position position="96"/>
    </location>
    <ligand>
        <name>ATP</name>
        <dbReference type="ChEBI" id="CHEBI:30616"/>
    </ligand>
</feature>
<evidence type="ECO:0000256" key="15">
    <source>
        <dbReference type="ARBA" id="ARBA00048679"/>
    </source>
</evidence>
<keyword evidence="10 17" id="KW-0067">ATP-binding</keyword>
<keyword evidence="13" id="KW-0325">Glycoprotein</keyword>
<evidence type="ECO:0000256" key="13">
    <source>
        <dbReference type="ARBA" id="ARBA00023180"/>
    </source>
</evidence>
<dbReference type="InterPro" id="IPR045874">
    <property type="entry name" value="LRK10/LRL21-25-like"/>
</dbReference>
<dbReference type="GO" id="GO:0005524">
    <property type="term" value="F:ATP binding"/>
    <property type="evidence" value="ECO:0007669"/>
    <property type="project" value="UniProtKB-UniRule"/>
</dbReference>
<evidence type="ECO:0000256" key="8">
    <source>
        <dbReference type="ARBA" id="ARBA00022741"/>
    </source>
</evidence>
<protein>
    <recommendedName>
        <fullName evidence="2">non-specific serine/threonine protein kinase</fullName>
        <ecNumber evidence="2">2.7.11.1</ecNumber>
    </recommendedName>
</protein>
<evidence type="ECO:0000313" key="20">
    <source>
        <dbReference type="Proteomes" id="UP000626092"/>
    </source>
</evidence>
<dbReference type="SMART" id="SM00220">
    <property type="entry name" value="S_TKc"/>
    <property type="match status" value="1"/>
</dbReference>
<dbReference type="Pfam" id="PF01535">
    <property type="entry name" value="PPR"/>
    <property type="match status" value="1"/>
</dbReference>
<comment type="catalytic activity">
    <reaction evidence="15">
        <text>L-seryl-[protein] + ATP = O-phospho-L-seryl-[protein] + ADP + H(+)</text>
        <dbReference type="Rhea" id="RHEA:17989"/>
        <dbReference type="Rhea" id="RHEA-COMP:9863"/>
        <dbReference type="Rhea" id="RHEA-COMP:11604"/>
        <dbReference type="ChEBI" id="CHEBI:15378"/>
        <dbReference type="ChEBI" id="CHEBI:29999"/>
        <dbReference type="ChEBI" id="CHEBI:30616"/>
        <dbReference type="ChEBI" id="CHEBI:83421"/>
        <dbReference type="ChEBI" id="CHEBI:456216"/>
        <dbReference type="EC" id="2.7.11.1"/>
    </reaction>
</comment>
<gene>
    <name evidence="19" type="ORF">RHSIM_Rhsim03G0205400</name>
</gene>
<evidence type="ECO:0000256" key="1">
    <source>
        <dbReference type="ARBA" id="ARBA00004479"/>
    </source>
</evidence>
<dbReference type="Gene3D" id="1.25.40.10">
    <property type="entry name" value="Tetratricopeptide repeat domain"/>
    <property type="match status" value="1"/>
</dbReference>
<evidence type="ECO:0000256" key="5">
    <source>
        <dbReference type="ARBA" id="ARBA00022692"/>
    </source>
</evidence>
<keyword evidence="20" id="KW-1185">Reference proteome</keyword>
<feature type="repeat" description="PPR" evidence="16">
    <location>
        <begin position="398"/>
        <end position="432"/>
    </location>
</feature>
<dbReference type="Proteomes" id="UP000626092">
    <property type="component" value="Unassembled WGS sequence"/>
</dbReference>
<keyword evidence="3" id="KW-0723">Serine/threonine-protein kinase</keyword>
<evidence type="ECO:0000256" key="17">
    <source>
        <dbReference type="PROSITE-ProRule" id="PRU10141"/>
    </source>
</evidence>
<evidence type="ECO:0000256" key="14">
    <source>
        <dbReference type="ARBA" id="ARBA00047899"/>
    </source>
</evidence>
<dbReference type="SUPFAM" id="SSF56112">
    <property type="entry name" value="Protein kinase-like (PK-like)"/>
    <property type="match status" value="1"/>
</dbReference>
<evidence type="ECO:0000256" key="3">
    <source>
        <dbReference type="ARBA" id="ARBA00022527"/>
    </source>
</evidence>
<dbReference type="EMBL" id="WJXA01000003">
    <property type="protein sequence ID" value="KAF7147798.1"/>
    <property type="molecule type" value="Genomic_DNA"/>
</dbReference>
<dbReference type="Pfam" id="PF00069">
    <property type="entry name" value="Pkinase"/>
    <property type="match status" value="1"/>
</dbReference>
<evidence type="ECO:0000259" key="18">
    <source>
        <dbReference type="PROSITE" id="PS50011"/>
    </source>
</evidence>
<dbReference type="GO" id="GO:0004674">
    <property type="term" value="F:protein serine/threonine kinase activity"/>
    <property type="evidence" value="ECO:0007669"/>
    <property type="project" value="UniProtKB-KW"/>
</dbReference>
<dbReference type="InterPro" id="IPR011990">
    <property type="entry name" value="TPR-like_helical_dom_sf"/>
</dbReference>
<dbReference type="NCBIfam" id="TIGR00756">
    <property type="entry name" value="PPR"/>
    <property type="match status" value="1"/>
</dbReference>
<dbReference type="InterPro" id="IPR017441">
    <property type="entry name" value="Protein_kinase_ATP_BS"/>
</dbReference>
<dbReference type="Gene3D" id="1.10.510.10">
    <property type="entry name" value="Transferase(Phosphotransferase) domain 1"/>
    <property type="match status" value="1"/>
</dbReference>
<dbReference type="EC" id="2.7.11.1" evidence="2"/>
<dbReference type="InterPro" id="IPR008271">
    <property type="entry name" value="Ser/Thr_kinase_AS"/>
</dbReference>
<dbReference type="InterPro" id="IPR000719">
    <property type="entry name" value="Prot_kinase_dom"/>
</dbReference>
<evidence type="ECO:0000256" key="6">
    <source>
        <dbReference type="ARBA" id="ARBA00022729"/>
    </source>
</evidence>
<keyword evidence="6" id="KW-0732">Signal</keyword>
<evidence type="ECO:0000256" key="12">
    <source>
        <dbReference type="ARBA" id="ARBA00023136"/>
    </source>
</evidence>
<dbReference type="PROSITE" id="PS50011">
    <property type="entry name" value="PROTEIN_KINASE_DOM"/>
    <property type="match status" value="1"/>
</dbReference>
<evidence type="ECO:0000256" key="4">
    <source>
        <dbReference type="ARBA" id="ARBA00022679"/>
    </source>
</evidence>
<dbReference type="OrthoDB" id="544400at2759"/>
<comment type="caution">
    <text evidence="19">The sequence shown here is derived from an EMBL/GenBank/DDBJ whole genome shotgun (WGS) entry which is preliminary data.</text>
</comment>
<accession>A0A834H7I8</accession>
<evidence type="ECO:0000313" key="19">
    <source>
        <dbReference type="EMBL" id="KAF7147798.1"/>
    </source>
</evidence>
<evidence type="ECO:0000256" key="9">
    <source>
        <dbReference type="ARBA" id="ARBA00022777"/>
    </source>
</evidence>
<feature type="domain" description="Protein kinase" evidence="18">
    <location>
        <begin position="68"/>
        <end position="399"/>
    </location>
</feature>
<keyword evidence="9" id="KW-0418">Kinase</keyword>
<keyword evidence="7" id="KW-0677">Repeat</keyword>
<dbReference type="PROSITE" id="PS00107">
    <property type="entry name" value="PROTEIN_KINASE_ATP"/>
    <property type="match status" value="1"/>
</dbReference>
<evidence type="ECO:0000256" key="11">
    <source>
        <dbReference type="ARBA" id="ARBA00022989"/>
    </source>
</evidence>
<keyword evidence="4" id="KW-0808">Transferase</keyword>
<sequence length="513" mass="58234">MGALLRALNYRSNLCSKASVCTICVWILIYKFSRRHLSTFDNIEGFLRSQNHLVPSRCSNRDIRKMTNCFRDKLGEGGHGFVYKGKLQSGPLVAVKMLGKPKANEQEFIYEVTTIGRIHHVNVRALVYDFMPDGSLEKYIFSQEGKLSLSCKQMYKISHGVAHGLGYLHQGCDMQILHFDMKPHNILLDETFTPKVSDFGLAKLYPTDDSIVTVATARSTMGYMAPELFYKDIGGVSYKSDVYSFRMLLMKMAGKRRNWNTSADSSQNFFPSWVYDQFTKGRNLEMGETAEESDMPAWNAWVVDIILGSVMNTSVSVVIIRQQLRTQEVMYLVFILRFGMETGVRAVIIQATIAYSSGRVPSGRHSKEAIELYCRMIDVKCENMDAALQVFTGMEHLNVVSWTSVVTGLAKHGFAKRALQMFQEMDDARIKPNDIIDIAILSACSYVAVIDEGWKHFYSTYKEHRISSRIWHHSWYIFRSNLCAPVVPWVNGVAEIRKSIKKRKLGEEAAASG</sequence>
<name>A0A834H7I8_RHOSS</name>
<keyword evidence="5" id="KW-0812">Transmembrane</keyword>
<organism evidence="19 20">
    <name type="scientific">Rhododendron simsii</name>
    <name type="common">Sims's rhododendron</name>
    <dbReference type="NCBI Taxonomy" id="118357"/>
    <lineage>
        <taxon>Eukaryota</taxon>
        <taxon>Viridiplantae</taxon>
        <taxon>Streptophyta</taxon>
        <taxon>Embryophyta</taxon>
        <taxon>Tracheophyta</taxon>
        <taxon>Spermatophyta</taxon>
        <taxon>Magnoliopsida</taxon>
        <taxon>eudicotyledons</taxon>
        <taxon>Gunneridae</taxon>
        <taxon>Pentapetalae</taxon>
        <taxon>asterids</taxon>
        <taxon>Ericales</taxon>
        <taxon>Ericaceae</taxon>
        <taxon>Ericoideae</taxon>
        <taxon>Rhodoreae</taxon>
        <taxon>Rhododendron</taxon>
    </lineage>
</organism>
<dbReference type="PROSITE" id="PS00108">
    <property type="entry name" value="PROTEIN_KINASE_ST"/>
    <property type="match status" value="1"/>
</dbReference>
<dbReference type="PROSITE" id="PS51375">
    <property type="entry name" value="PPR"/>
    <property type="match status" value="1"/>
</dbReference>
<keyword evidence="8 17" id="KW-0547">Nucleotide-binding</keyword>
<evidence type="ECO:0000256" key="2">
    <source>
        <dbReference type="ARBA" id="ARBA00012513"/>
    </source>
</evidence>
<dbReference type="FunFam" id="1.10.510.10:FF:001023">
    <property type="entry name" value="Os07g0541700 protein"/>
    <property type="match status" value="1"/>
</dbReference>
<evidence type="ECO:0000256" key="10">
    <source>
        <dbReference type="ARBA" id="ARBA00022840"/>
    </source>
</evidence>
<evidence type="ECO:0000256" key="16">
    <source>
        <dbReference type="PROSITE-ProRule" id="PRU00708"/>
    </source>
</evidence>
<dbReference type="AlphaFoldDB" id="A0A834H7I8"/>
<comment type="catalytic activity">
    <reaction evidence="14">
        <text>L-threonyl-[protein] + ATP = O-phospho-L-threonyl-[protein] + ADP + H(+)</text>
        <dbReference type="Rhea" id="RHEA:46608"/>
        <dbReference type="Rhea" id="RHEA-COMP:11060"/>
        <dbReference type="Rhea" id="RHEA-COMP:11605"/>
        <dbReference type="ChEBI" id="CHEBI:15378"/>
        <dbReference type="ChEBI" id="CHEBI:30013"/>
        <dbReference type="ChEBI" id="CHEBI:30616"/>
        <dbReference type="ChEBI" id="CHEBI:61977"/>
        <dbReference type="ChEBI" id="CHEBI:456216"/>
        <dbReference type="EC" id="2.7.11.1"/>
    </reaction>
</comment>
<reference evidence="19" key="1">
    <citation type="submission" date="2019-11" db="EMBL/GenBank/DDBJ databases">
        <authorList>
            <person name="Liu Y."/>
            <person name="Hou J."/>
            <person name="Li T.-Q."/>
            <person name="Guan C.-H."/>
            <person name="Wu X."/>
            <person name="Wu H.-Z."/>
            <person name="Ling F."/>
            <person name="Zhang R."/>
            <person name="Shi X.-G."/>
            <person name="Ren J.-P."/>
            <person name="Chen E.-F."/>
            <person name="Sun J.-M."/>
        </authorList>
    </citation>
    <scope>NUCLEOTIDE SEQUENCE</scope>
    <source>
        <strain evidence="19">Adult_tree_wgs_1</strain>
        <tissue evidence="19">Leaves</tissue>
    </source>
</reference>
<dbReference type="Gene3D" id="3.30.200.20">
    <property type="entry name" value="Phosphorylase Kinase, domain 1"/>
    <property type="match status" value="1"/>
</dbReference>
<dbReference type="InterPro" id="IPR011009">
    <property type="entry name" value="Kinase-like_dom_sf"/>
</dbReference>
<dbReference type="GO" id="GO:0016020">
    <property type="term" value="C:membrane"/>
    <property type="evidence" value="ECO:0007669"/>
    <property type="project" value="UniProtKB-SubCell"/>
</dbReference>